<gene>
    <name evidence="2" type="ORF">CAL29_06450</name>
</gene>
<evidence type="ECO:0000313" key="2">
    <source>
        <dbReference type="EMBL" id="OZI37994.1"/>
    </source>
</evidence>
<protein>
    <recommendedName>
        <fullName evidence="4">Zinc-finger domain-containing protein</fullName>
    </recommendedName>
</protein>
<feature type="compositionally biased region" description="Low complexity" evidence="1">
    <location>
        <begin position="70"/>
        <end position="104"/>
    </location>
</feature>
<dbReference type="AlphaFoldDB" id="A0A261SKQ4"/>
<keyword evidence="3" id="KW-1185">Reference proteome</keyword>
<dbReference type="Proteomes" id="UP000216020">
    <property type="component" value="Unassembled WGS sequence"/>
</dbReference>
<evidence type="ECO:0008006" key="4">
    <source>
        <dbReference type="Google" id="ProtNLM"/>
    </source>
</evidence>
<comment type="caution">
    <text evidence="2">The sequence shown here is derived from an EMBL/GenBank/DDBJ whole genome shotgun (WGS) entry which is preliminary data.</text>
</comment>
<name>A0A261SKQ4_9BORD</name>
<evidence type="ECO:0000313" key="3">
    <source>
        <dbReference type="Proteomes" id="UP000216020"/>
    </source>
</evidence>
<evidence type="ECO:0000256" key="1">
    <source>
        <dbReference type="SAM" id="MobiDB-lite"/>
    </source>
</evidence>
<dbReference type="RefSeq" id="WP_094852096.1">
    <property type="nucleotide sequence ID" value="NZ_NEVM01000001.1"/>
</dbReference>
<accession>A0A261SKQ4</accession>
<organism evidence="2 3">
    <name type="scientific">Bordetella genomosp. 10</name>
    <dbReference type="NCBI Taxonomy" id="1416804"/>
    <lineage>
        <taxon>Bacteria</taxon>
        <taxon>Pseudomonadati</taxon>
        <taxon>Pseudomonadota</taxon>
        <taxon>Betaproteobacteria</taxon>
        <taxon>Burkholderiales</taxon>
        <taxon>Alcaligenaceae</taxon>
        <taxon>Bordetella</taxon>
    </lineage>
</organism>
<dbReference type="OrthoDB" id="8655516at2"/>
<sequence>MSDERLLAYLSGEMTPAQRGDFEREMARDPALRAAMEQWLALAAARQLAHNDRDRPARFEAIMRQVREPAQTQATDAGTTATEAGATGSRASGTQATGTQATGTQATRGWLRRLLLGSGSPGLGLPLGWATAAVLAAVMVLPMLSPSGDRPGDRPLTRGAEAACPRLRVNLPDDLAAARLRETLTQYAVTVVSGPDADGYFVFAAKRESSLHDAAVALGASASAPLAAGACPAAGQ</sequence>
<dbReference type="EMBL" id="NEVM01000001">
    <property type="protein sequence ID" value="OZI37994.1"/>
    <property type="molecule type" value="Genomic_DNA"/>
</dbReference>
<proteinExistence type="predicted"/>
<reference evidence="3" key="1">
    <citation type="submission" date="2017-05" db="EMBL/GenBank/DDBJ databases">
        <title>Complete and WGS of Bordetella genogroups.</title>
        <authorList>
            <person name="Spilker T."/>
            <person name="Lipuma J."/>
        </authorList>
    </citation>
    <scope>NUCLEOTIDE SEQUENCE [LARGE SCALE GENOMIC DNA]</scope>
    <source>
        <strain evidence="3">AU16122</strain>
    </source>
</reference>
<feature type="region of interest" description="Disordered" evidence="1">
    <location>
        <begin position="67"/>
        <end position="104"/>
    </location>
</feature>